<comment type="caution">
    <text evidence="4">The sequence shown here is derived from an EMBL/GenBank/DDBJ whole genome shotgun (WGS) entry which is preliminary data.</text>
</comment>
<dbReference type="Gene3D" id="2.40.260.10">
    <property type="entry name" value="Sortase"/>
    <property type="match status" value="1"/>
</dbReference>
<dbReference type="Pfam" id="PF04203">
    <property type="entry name" value="Sortase"/>
    <property type="match status" value="1"/>
</dbReference>
<feature type="transmembrane region" description="Helical" evidence="3">
    <location>
        <begin position="42"/>
        <end position="63"/>
    </location>
</feature>
<reference evidence="4 5" key="1">
    <citation type="journal article" date="2015" name="Stand. Genomic Sci.">
        <title>Genomic Encyclopedia of Bacterial and Archaeal Type Strains, Phase III: the genomes of soil and plant-associated and newly described type strains.</title>
        <authorList>
            <person name="Whitman W.B."/>
            <person name="Woyke T."/>
            <person name="Klenk H.P."/>
            <person name="Zhou Y."/>
            <person name="Lilburn T.G."/>
            <person name="Beck B.J."/>
            <person name="De Vos P."/>
            <person name="Vandamme P."/>
            <person name="Eisen J.A."/>
            <person name="Garrity G."/>
            <person name="Hugenholtz P."/>
            <person name="Kyrpides N.C."/>
        </authorList>
    </citation>
    <scope>NUCLEOTIDE SEQUENCE [LARGE SCALE GENOMIC DNA]</scope>
    <source>
        <strain evidence="4 5">RF6</strain>
    </source>
</reference>
<keyword evidence="1" id="KW-0378">Hydrolase</keyword>
<organism evidence="4 5">
    <name type="scientific">Leucobacter luti</name>
    <dbReference type="NCBI Taxonomy" id="340320"/>
    <lineage>
        <taxon>Bacteria</taxon>
        <taxon>Bacillati</taxon>
        <taxon>Actinomycetota</taxon>
        <taxon>Actinomycetes</taxon>
        <taxon>Micrococcales</taxon>
        <taxon>Microbacteriaceae</taxon>
        <taxon>Leucobacter</taxon>
    </lineage>
</organism>
<sequence>MSDDHHAAARDQGPESPAIPRGALDPGEPRAPRGPSRAWRRALVGATALTVVGGLALVGFGAWQLLAPPAPPTGAERRAVPRISDELPPAAAAAPSGVAVPAIGFVADVLPLAVGSAAVLDPPTADEAYWLSDYGMPGSGTDNTVFLIGHTSADARAVFDPLVDRARQDTTLMPGDEILLATETGTVAYEVIGSERHEKTRLAELENVWESDPGRLVLITCLFQADRDLAPDNVVVFARQAE</sequence>
<keyword evidence="3" id="KW-0472">Membrane</keyword>
<dbReference type="Proteomes" id="UP000291832">
    <property type="component" value="Unassembled WGS sequence"/>
</dbReference>
<keyword evidence="3" id="KW-1133">Transmembrane helix</keyword>
<dbReference type="InterPro" id="IPR042001">
    <property type="entry name" value="Sortase_F"/>
</dbReference>
<dbReference type="EMBL" id="SHKI01000005">
    <property type="protein sequence ID" value="RZT64626.1"/>
    <property type="molecule type" value="Genomic_DNA"/>
</dbReference>
<proteinExistence type="predicted"/>
<protein>
    <submittedName>
        <fullName evidence="4">Sortase (Surface protein transpeptidase)</fullName>
    </submittedName>
</protein>
<name>A0A4Q7TUK2_9MICO</name>
<evidence type="ECO:0000256" key="3">
    <source>
        <dbReference type="SAM" id="Phobius"/>
    </source>
</evidence>
<keyword evidence="3" id="KW-0812">Transmembrane</keyword>
<gene>
    <name evidence="4" type="ORF">EV139_2047</name>
</gene>
<dbReference type="CDD" id="cd05829">
    <property type="entry name" value="Sortase_F"/>
    <property type="match status" value="1"/>
</dbReference>
<feature type="compositionally biased region" description="Basic and acidic residues" evidence="2">
    <location>
        <begin position="1"/>
        <end position="13"/>
    </location>
</feature>
<evidence type="ECO:0000256" key="1">
    <source>
        <dbReference type="ARBA" id="ARBA00022801"/>
    </source>
</evidence>
<dbReference type="GO" id="GO:0016787">
    <property type="term" value="F:hydrolase activity"/>
    <property type="evidence" value="ECO:0007669"/>
    <property type="project" value="UniProtKB-KW"/>
</dbReference>
<evidence type="ECO:0000313" key="4">
    <source>
        <dbReference type="EMBL" id="RZT64626.1"/>
    </source>
</evidence>
<accession>A0A4Q7TUK2</accession>
<keyword evidence="5" id="KW-1185">Reference proteome</keyword>
<feature type="region of interest" description="Disordered" evidence="2">
    <location>
        <begin position="1"/>
        <end position="36"/>
    </location>
</feature>
<dbReference type="InterPro" id="IPR005754">
    <property type="entry name" value="Sortase"/>
</dbReference>
<evidence type="ECO:0000256" key="2">
    <source>
        <dbReference type="SAM" id="MobiDB-lite"/>
    </source>
</evidence>
<dbReference type="SUPFAM" id="SSF63817">
    <property type="entry name" value="Sortase"/>
    <property type="match status" value="1"/>
</dbReference>
<dbReference type="InterPro" id="IPR023365">
    <property type="entry name" value="Sortase_dom-sf"/>
</dbReference>
<dbReference type="AlphaFoldDB" id="A0A4Q7TUK2"/>
<evidence type="ECO:0000313" key="5">
    <source>
        <dbReference type="Proteomes" id="UP000291832"/>
    </source>
</evidence>